<comment type="caution">
    <text evidence="1">The sequence shown here is derived from an EMBL/GenBank/DDBJ whole genome shotgun (WGS) entry which is preliminary data.</text>
</comment>
<dbReference type="Proteomes" id="UP000236291">
    <property type="component" value="Unassembled WGS sequence"/>
</dbReference>
<organism evidence="1 2">
    <name type="scientific">Trifolium pratense</name>
    <name type="common">Red clover</name>
    <dbReference type="NCBI Taxonomy" id="57577"/>
    <lineage>
        <taxon>Eukaryota</taxon>
        <taxon>Viridiplantae</taxon>
        <taxon>Streptophyta</taxon>
        <taxon>Embryophyta</taxon>
        <taxon>Tracheophyta</taxon>
        <taxon>Spermatophyta</taxon>
        <taxon>Magnoliopsida</taxon>
        <taxon>eudicotyledons</taxon>
        <taxon>Gunneridae</taxon>
        <taxon>Pentapetalae</taxon>
        <taxon>rosids</taxon>
        <taxon>fabids</taxon>
        <taxon>Fabales</taxon>
        <taxon>Fabaceae</taxon>
        <taxon>Papilionoideae</taxon>
        <taxon>50 kb inversion clade</taxon>
        <taxon>NPAAA clade</taxon>
        <taxon>Hologalegina</taxon>
        <taxon>IRL clade</taxon>
        <taxon>Trifolieae</taxon>
        <taxon>Trifolium</taxon>
    </lineage>
</organism>
<reference evidence="1 2" key="1">
    <citation type="journal article" date="2014" name="Am. J. Bot.">
        <title>Genome assembly and annotation for red clover (Trifolium pratense; Fabaceae).</title>
        <authorList>
            <person name="Istvanek J."/>
            <person name="Jaros M."/>
            <person name="Krenek A."/>
            <person name="Repkova J."/>
        </authorList>
    </citation>
    <scope>NUCLEOTIDE SEQUENCE [LARGE SCALE GENOMIC DNA]</scope>
    <source>
        <strain evidence="2">cv. Tatra</strain>
        <tissue evidence="1">Young leaves</tissue>
    </source>
</reference>
<dbReference type="AlphaFoldDB" id="A0A2K3KT89"/>
<dbReference type="EMBL" id="ASHM01108876">
    <property type="protein sequence ID" value="PNX69496.1"/>
    <property type="molecule type" value="Genomic_DNA"/>
</dbReference>
<proteinExistence type="predicted"/>
<sequence>MGPRQSGAVEFMLGTTGLRNIRNHCHKELSLQKGKELFTALRLLLGDQFL</sequence>
<gene>
    <name evidence="1" type="ORF">L195_g056748</name>
</gene>
<evidence type="ECO:0000313" key="2">
    <source>
        <dbReference type="Proteomes" id="UP000236291"/>
    </source>
</evidence>
<name>A0A2K3KT89_TRIPR</name>
<accession>A0A2K3KT89</accession>
<feature type="non-terminal residue" evidence="1">
    <location>
        <position position="50"/>
    </location>
</feature>
<reference evidence="1 2" key="2">
    <citation type="journal article" date="2017" name="Front. Plant Sci.">
        <title>Gene Classification and Mining of Molecular Markers Useful in Red Clover (Trifolium pratense) Breeding.</title>
        <authorList>
            <person name="Istvanek J."/>
            <person name="Dluhosova J."/>
            <person name="Dluhos P."/>
            <person name="Patkova L."/>
            <person name="Nedelnik J."/>
            <person name="Repkova J."/>
        </authorList>
    </citation>
    <scope>NUCLEOTIDE SEQUENCE [LARGE SCALE GENOMIC DNA]</scope>
    <source>
        <strain evidence="2">cv. Tatra</strain>
        <tissue evidence="1">Young leaves</tissue>
    </source>
</reference>
<protein>
    <submittedName>
        <fullName evidence="1">Uncharacterized protein</fullName>
    </submittedName>
</protein>
<evidence type="ECO:0000313" key="1">
    <source>
        <dbReference type="EMBL" id="PNX69496.1"/>
    </source>
</evidence>